<protein>
    <submittedName>
        <fullName evidence="1">Glycosyltransferase</fullName>
        <ecNumber evidence="1">2.4.-.-</ecNumber>
    </submittedName>
</protein>
<dbReference type="CDD" id="cd03811">
    <property type="entry name" value="GT4_GT28_WabH-like"/>
    <property type="match status" value="1"/>
</dbReference>
<dbReference type="SUPFAM" id="SSF53756">
    <property type="entry name" value="UDP-Glycosyltransferase/glycogen phosphorylase"/>
    <property type="match status" value="1"/>
</dbReference>
<comment type="caution">
    <text evidence="1">The sequence shown here is derived from an EMBL/GenBank/DDBJ whole genome shotgun (WGS) entry which is preliminary data.</text>
</comment>
<dbReference type="EMBL" id="JBGOOJ010000009">
    <property type="protein sequence ID" value="MEZ8090731.1"/>
    <property type="molecule type" value="Genomic_DNA"/>
</dbReference>
<accession>A0ABV4LHD0</accession>
<dbReference type="Pfam" id="PF13692">
    <property type="entry name" value="Glyco_trans_1_4"/>
    <property type="match status" value="1"/>
</dbReference>
<reference evidence="1 2" key="1">
    <citation type="submission" date="2024-06" db="EMBL/GenBank/DDBJ databases">
        <authorList>
            <person name="Steensen K."/>
            <person name="Seneca J."/>
            <person name="Bartlau N."/>
            <person name="Yu A.X."/>
            <person name="Polz M.F."/>
        </authorList>
    </citation>
    <scope>NUCLEOTIDE SEQUENCE [LARGE SCALE GENOMIC DNA]</scope>
    <source>
        <strain evidence="1 2">5S240</strain>
    </source>
</reference>
<keyword evidence="2" id="KW-1185">Reference proteome</keyword>
<dbReference type="Proteomes" id="UP001569177">
    <property type="component" value="Unassembled WGS sequence"/>
</dbReference>
<keyword evidence="1" id="KW-0808">Transferase</keyword>
<dbReference type="PANTHER" id="PTHR12526">
    <property type="entry name" value="GLYCOSYLTRANSFERASE"/>
    <property type="match status" value="1"/>
</dbReference>
<dbReference type="Gene3D" id="3.40.50.2000">
    <property type="entry name" value="Glycogen Phosphorylase B"/>
    <property type="match status" value="2"/>
</dbReference>
<evidence type="ECO:0000313" key="2">
    <source>
        <dbReference type="Proteomes" id="UP001569177"/>
    </source>
</evidence>
<evidence type="ECO:0000313" key="1">
    <source>
        <dbReference type="EMBL" id="MEZ8090731.1"/>
    </source>
</evidence>
<dbReference type="GO" id="GO:0016757">
    <property type="term" value="F:glycosyltransferase activity"/>
    <property type="evidence" value="ECO:0007669"/>
    <property type="project" value="UniProtKB-KW"/>
</dbReference>
<name>A0ABV4LHD0_9VIBR</name>
<dbReference type="EC" id="2.4.-.-" evidence="1"/>
<dbReference type="RefSeq" id="WP_017055397.1">
    <property type="nucleotide sequence ID" value="NZ_JBGONX010000006.1"/>
</dbReference>
<sequence length="366" mass="41715">MKSNNKVLIILPTDVIGGAERVAQNLAYYHASLESEVNVNIYFLTSSKSDSWMNSRAYTNITLFYGESKKERGSLLGLYKFFRVHNDFDLVYTTHSHTNALVSLLRKLTILRTKNLVTRESTVFADRFFGVKGFLIRSLYKLYGNQNLIICQTSYMKQRLLESVLLPNGLNVQVVQNPINIHAISRLTMDEVELPNSFNIVIVGRLIDIKNHKLLISSILKVKNEGLLDFHLHILGDGPDHDCLNYIVNSEGLQDNVTFWGRVDNPYKFMHKADLGVLTSLKEGFPNVIIEMMAAGTKNIISTNCAGDLDKLPNVTLMDGFSSDELASLLKMSIKNRYDYRKLYCQYAKSRDVQSYWNTIEQFLSE</sequence>
<proteinExistence type="predicted"/>
<keyword evidence="1" id="KW-0328">Glycosyltransferase</keyword>
<organism evidence="1 2">
    <name type="scientific">Vibrio kanaloae</name>
    <dbReference type="NCBI Taxonomy" id="170673"/>
    <lineage>
        <taxon>Bacteria</taxon>
        <taxon>Pseudomonadati</taxon>
        <taxon>Pseudomonadota</taxon>
        <taxon>Gammaproteobacteria</taxon>
        <taxon>Vibrionales</taxon>
        <taxon>Vibrionaceae</taxon>
        <taxon>Vibrio</taxon>
    </lineage>
</organism>
<gene>
    <name evidence="1" type="ORF">ACED24_11755</name>
</gene>